<gene>
    <name evidence="2" type="ORF">ITJ86_12840</name>
</gene>
<keyword evidence="1" id="KW-0732">Signal</keyword>
<proteinExistence type="predicted"/>
<organism evidence="2 3">
    <name type="scientific">Winogradskyella marina</name>
    <dbReference type="NCBI Taxonomy" id="2785530"/>
    <lineage>
        <taxon>Bacteria</taxon>
        <taxon>Pseudomonadati</taxon>
        <taxon>Bacteroidota</taxon>
        <taxon>Flavobacteriia</taxon>
        <taxon>Flavobacteriales</taxon>
        <taxon>Flavobacteriaceae</taxon>
        <taxon>Winogradskyella</taxon>
    </lineage>
</organism>
<evidence type="ECO:0000313" key="3">
    <source>
        <dbReference type="Proteomes" id="UP000611215"/>
    </source>
</evidence>
<name>A0ABS0EPV7_9FLAO</name>
<dbReference type="Proteomes" id="UP000611215">
    <property type="component" value="Unassembled WGS sequence"/>
</dbReference>
<keyword evidence="3" id="KW-1185">Reference proteome</keyword>
<evidence type="ECO:0000256" key="1">
    <source>
        <dbReference type="SAM" id="SignalP"/>
    </source>
</evidence>
<dbReference type="RefSeq" id="WP_195872047.1">
    <property type="nucleotide sequence ID" value="NZ_JADOET010000011.1"/>
</dbReference>
<reference evidence="2 3" key="1">
    <citation type="submission" date="2020-11" db="EMBL/GenBank/DDBJ databases">
        <title>Winogradskyella marina sp. nov., isolated from marine sediment.</title>
        <authorList>
            <person name="Bo J."/>
            <person name="Wang S."/>
            <person name="Song X."/>
            <person name="Du Z."/>
        </authorList>
    </citation>
    <scope>NUCLEOTIDE SEQUENCE [LARGE SCALE GENOMIC DNA]</scope>
    <source>
        <strain evidence="2 3">F6397</strain>
    </source>
</reference>
<feature type="signal peptide" evidence="1">
    <location>
        <begin position="1"/>
        <end position="19"/>
    </location>
</feature>
<dbReference type="InterPro" id="IPR018673">
    <property type="entry name" value="DUF2141"/>
</dbReference>
<sequence length="140" mass="15768">MKTLIFTFAIVLTSLFGFSQVEDKGITITVTIDNVKNDNGKVLTSLHTSKTFMKGKGIKDAETEIKDGKVTIRFKNVLPGEYAIMTMHDANDNKRMDFEDNGMPLESYGISNNVMSFGPPNYDEAKFKVEDKDLDLNIRF</sequence>
<comment type="caution">
    <text evidence="2">The sequence shown here is derived from an EMBL/GenBank/DDBJ whole genome shotgun (WGS) entry which is preliminary data.</text>
</comment>
<protein>
    <submittedName>
        <fullName evidence="2">DUF2141 domain-containing protein</fullName>
    </submittedName>
</protein>
<evidence type="ECO:0000313" key="2">
    <source>
        <dbReference type="EMBL" id="MBF8150791.1"/>
    </source>
</evidence>
<dbReference type="EMBL" id="JADOET010000011">
    <property type="protein sequence ID" value="MBF8150791.1"/>
    <property type="molecule type" value="Genomic_DNA"/>
</dbReference>
<accession>A0ABS0EPV7</accession>
<dbReference type="Pfam" id="PF09912">
    <property type="entry name" value="DUF2141"/>
    <property type="match status" value="1"/>
</dbReference>
<feature type="chain" id="PRO_5046935319" evidence="1">
    <location>
        <begin position="20"/>
        <end position="140"/>
    </location>
</feature>